<sequence>MTSYGGYQKPAYGAQGGDDSGGFMYGGSQQGSQGGGKGYQDESLRPVTIKQILDAEEAYPGADFKIDGATVTQVTFIGQVRAINPQATNITYKLDDGTATLEVKKWVDTDKKDDDLMDGVAGAPGSGVDLDAYVRVWGPSYGGYQKPAYGAQGGDDSGGFMYGGSQQGSQGGGKGYQDESLRPVTIKQILDAEEAYPGADFKIDGATVTQVTFIGQVRAINPQATNITYKLDDGTATLEVKKWVDTDKKDDDLMDGVAGAPGSGVDLDAYVRVWGRIKSFNGKRHVGAHFLRSVTDFNEVNYHLLESTYVHLFFTKGPFGGAKAEDNGDGMFVDGGNNNNNHSNASHATGQSSKVAQCTPMGQKMYNFLVNAPGGNEGVHMNVIASGAGMSMRDVLGAADDLLGQGLVYTTIDDETWAILEY</sequence>
<dbReference type="InterPro" id="IPR040260">
    <property type="entry name" value="RFA2-like"/>
</dbReference>
<dbReference type="GO" id="GO:0006260">
    <property type="term" value="P:DNA replication"/>
    <property type="evidence" value="ECO:0007669"/>
    <property type="project" value="TreeGrafter"/>
</dbReference>
<dbReference type="Pfam" id="PF08784">
    <property type="entry name" value="RPA_C"/>
    <property type="match status" value="1"/>
</dbReference>
<evidence type="ECO:0000259" key="6">
    <source>
        <dbReference type="Pfam" id="PF08784"/>
    </source>
</evidence>
<gene>
    <name evidence="7" type="ORF">BN1723_013974</name>
</gene>
<dbReference type="Gene3D" id="2.40.50.140">
    <property type="entry name" value="Nucleic acid-binding proteins"/>
    <property type="match status" value="2"/>
</dbReference>
<evidence type="ECO:0000313" key="8">
    <source>
        <dbReference type="Proteomes" id="UP000045706"/>
    </source>
</evidence>
<evidence type="ECO:0000256" key="3">
    <source>
        <dbReference type="ARBA" id="ARBA00023125"/>
    </source>
</evidence>
<evidence type="ECO:0000313" key="7">
    <source>
        <dbReference type="EMBL" id="CRK27462.1"/>
    </source>
</evidence>
<feature type="domain" description="Replication protein A C-terminal" evidence="6">
    <location>
        <begin position="311"/>
        <end position="415"/>
    </location>
</feature>
<dbReference type="InterPro" id="IPR036388">
    <property type="entry name" value="WH-like_DNA-bd_sf"/>
</dbReference>
<dbReference type="InterPro" id="IPR012340">
    <property type="entry name" value="NA-bd_OB-fold"/>
</dbReference>
<dbReference type="SUPFAM" id="SSF50249">
    <property type="entry name" value="Nucleic acid-binding proteins"/>
    <property type="match status" value="2"/>
</dbReference>
<dbReference type="SUPFAM" id="SSF46785">
    <property type="entry name" value="Winged helix' DNA-binding domain"/>
    <property type="match status" value="1"/>
</dbReference>
<dbReference type="InterPro" id="IPR014892">
    <property type="entry name" value="RPA_C"/>
</dbReference>
<name>A0A0G4LZN0_VERLO</name>
<feature type="compositionally biased region" description="Gly residues" evidence="5">
    <location>
        <begin position="18"/>
        <end position="38"/>
    </location>
</feature>
<reference evidence="8" key="1">
    <citation type="submission" date="2015-05" db="EMBL/GenBank/DDBJ databases">
        <authorList>
            <person name="Fogelqvist Johan"/>
        </authorList>
    </citation>
    <scope>NUCLEOTIDE SEQUENCE [LARGE SCALE GENOMIC DNA]</scope>
</reference>
<dbReference type="Gene3D" id="1.10.10.10">
    <property type="entry name" value="Winged helix-like DNA-binding domain superfamily/Winged helix DNA-binding domain"/>
    <property type="match status" value="1"/>
</dbReference>
<feature type="compositionally biased region" description="Low complexity" evidence="5">
    <location>
        <begin position="335"/>
        <end position="348"/>
    </location>
</feature>
<comment type="subcellular location">
    <subcellularLocation>
        <location evidence="1">Nucleus</location>
    </subcellularLocation>
</comment>
<dbReference type="AlphaFoldDB" id="A0A0G4LZN0"/>
<dbReference type="GO" id="GO:0035861">
    <property type="term" value="C:site of double-strand break"/>
    <property type="evidence" value="ECO:0007669"/>
    <property type="project" value="TreeGrafter"/>
</dbReference>
<accession>A0A0G4LZN0</accession>
<dbReference type="GO" id="GO:0000781">
    <property type="term" value="C:chromosome, telomeric region"/>
    <property type="evidence" value="ECO:0007669"/>
    <property type="project" value="TreeGrafter"/>
</dbReference>
<dbReference type="CDD" id="cd04478">
    <property type="entry name" value="RPA2_DBD_D"/>
    <property type="match status" value="1"/>
</dbReference>
<evidence type="ECO:0000256" key="4">
    <source>
        <dbReference type="ARBA" id="ARBA00023242"/>
    </source>
</evidence>
<evidence type="ECO:0000256" key="2">
    <source>
        <dbReference type="ARBA" id="ARBA00007815"/>
    </source>
</evidence>
<protein>
    <recommendedName>
        <fullName evidence="6">Replication protein A C-terminal domain-containing protein</fullName>
    </recommendedName>
</protein>
<feature type="region of interest" description="Disordered" evidence="5">
    <location>
        <begin position="18"/>
        <end position="41"/>
    </location>
</feature>
<comment type="similarity">
    <text evidence="2">Belongs to the replication factor A protein 2 family.</text>
</comment>
<dbReference type="PANTHER" id="PTHR13989:SF16">
    <property type="entry name" value="REPLICATION PROTEIN A2"/>
    <property type="match status" value="1"/>
</dbReference>
<keyword evidence="4" id="KW-0539">Nucleus</keyword>
<dbReference type="GO" id="GO:0005662">
    <property type="term" value="C:DNA replication factor A complex"/>
    <property type="evidence" value="ECO:0007669"/>
    <property type="project" value="TreeGrafter"/>
</dbReference>
<dbReference type="Proteomes" id="UP000045706">
    <property type="component" value="Unassembled WGS sequence"/>
</dbReference>
<feature type="region of interest" description="Disordered" evidence="5">
    <location>
        <begin position="334"/>
        <end position="354"/>
    </location>
</feature>
<organism evidence="7 8">
    <name type="scientific">Verticillium longisporum</name>
    <name type="common">Verticillium dahliae var. longisporum</name>
    <dbReference type="NCBI Taxonomy" id="100787"/>
    <lineage>
        <taxon>Eukaryota</taxon>
        <taxon>Fungi</taxon>
        <taxon>Dikarya</taxon>
        <taxon>Ascomycota</taxon>
        <taxon>Pezizomycotina</taxon>
        <taxon>Sordariomycetes</taxon>
        <taxon>Hypocreomycetidae</taxon>
        <taxon>Glomerellales</taxon>
        <taxon>Plectosphaerellaceae</taxon>
        <taxon>Verticillium</taxon>
    </lineage>
</organism>
<dbReference type="GO" id="GO:0003697">
    <property type="term" value="F:single-stranded DNA binding"/>
    <property type="evidence" value="ECO:0007669"/>
    <property type="project" value="TreeGrafter"/>
</dbReference>
<dbReference type="PANTHER" id="PTHR13989">
    <property type="entry name" value="REPLICATION PROTEIN A-RELATED"/>
    <property type="match status" value="1"/>
</dbReference>
<dbReference type="GO" id="GO:0006289">
    <property type="term" value="P:nucleotide-excision repair"/>
    <property type="evidence" value="ECO:0007669"/>
    <property type="project" value="TreeGrafter"/>
</dbReference>
<dbReference type="InterPro" id="IPR036390">
    <property type="entry name" value="WH_DNA-bd_sf"/>
</dbReference>
<keyword evidence="3" id="KW-0238">DNA-binding</keyword>
<evidence type="ECO:0000256" key="1">
    <source>
        <dbReference type="ARBA" id="ARBA00004123"/>
    </source>
</evidence>
<proteinExistence type="inferred from homology"/>
<dbReference type="EMBL" id="CVQI01020113">
    <property type="protein sequence ID" value="CRK27462.1"/>
    <property type="molecule type" value="Genomic_DNA"/>
</dbReference>
<dbReference type="GO" id="GO:0000724">
    <property type="term" value="P:double-strand break repair via homologous recombination"/>
    <property type="evidence" value="ECO:0007669"/>
    <property type="project" value="TreeGrafter"/>
</dbReference>
<evidence type="ECO:0000256" key="5">
    <source>
        <dbReference type="SAM" id="MobiDB-lite"/>
    </source>
</evidence>